<evidence type="ECO:0000256" key="2">
    <source>
        <dbReference type="ARBA" id="ARBA00024414"/>
    </source>
</evidence>
<keyword evidence="6" id="KW-1185">Reference proteome</keyword>
<evidence type="ECO:0000256" key="1">
    <source>
        <dbReference type="ARBA" id="ARBA00024332"/>
    </source>
</evidence>
<evidence type="ECO:0000313" key="6">
    <source>
        <dbReference type="Proteomes" id="UP000007754"/>
    </source>
</evidence>
<dbReference type="HOGENOM" id="CLU_834887_0_0_1"/>
<feature type="compositionally biased region" description="Basic and acidic residues" evidence="3">
    <location>
        <begin position="541"/>
        <end position="554"/>
    </location>
</feature>
<name>H0ZPG7_TAEGU</name>
<dbReference type="InterPro" id="IPR023247">
    <property type="entry name" value="IC97/Dnai7-like"/>
</dbReference>
<dbReference type="PRINTS" id="PR02043">
    <property type="entry name" value="CANCERSCCP1"/>
</dbReference>
<comment type="similarity">
    <text evidence="1">Belongs to the DNAI7 family.</text>
</comment>
<dbReference type="InParanoid" id="H0ZPG7"/>
<sequence length="919" mass="102316">MFPFPFFSPSDLLGSKKKGRQKHAVVHCCVYFFIWFFGFLLRQLARVNESEGGRGVSRILSFCASSREAKCSCSAAGGSMASAATACLAWQRVPMERGGVLALSQPWGASRTRTVTVPCAGHCWGHSSSPVSGSGPGTARWTLRGWSVSEEGTELGKGLEHREQLGGAQPGQKEAQEGPSGSPQLPDSRDSQGKSGSAPRERGQDKRNGLNLCREGSGWTSAGISSQKESKKEKEKRLKAEALLRAQQEEAERLERERLYQEHLEKLEAKYQGERESELAELNSLEQKFLSAQQWKINYREQAKWEHYLSCDGTPDPTVPQEINTFMSLWRDDQDEDIQLVMEKEEVVLNLIEKLEFLLLEASPEEITDKQRDQYQEVILQLQDLLHQKYNDATQNLLKIASMYEDSETGNMHTVLKDENITFCIWVNLKKKARFKSHVFQEAGHGFELPKALALSSVAVRVLHTRYDHVSPRWVQCQGLPRQEASYSLELAEHPEDTGQGPGEEEEEGREEPSTPAAEEMGSNGRKSAASLKENSNNTADIKETKEETEKNSDILDVPSQEEDALLQEEAGGREEAPKAVDLQQLVPVGGVFHISALQLPPQAQDVGDWSMVELLDAGLEVYPYSPGEAEDGTQEAVQITLRLPDNVIYFQAPVVARWDPAGQQWRTDGISNITYEAEEKSITFSMGAFYTVALLQDAHLNLPYQAWELHPAGVDEGLFTVTAVFATIQIQIKDDQCMLSSVVVEEEEVLSHIAGKWMSPFALRAALKRAGVNIFPAGYSSKYVPVPRKAALAEAKAYEQMALLAAAFAFAHSKWNGEAGPERVVFKAREHLTAGSAKDNDWSLFMFDGEKVQNLKLTETSEAFSEELEEESEFHSTLYHMLKASASSEAMDKVERAGFLFIDSVYQLLLATRVLAYS</sequence>
<feature type="compositionally biased region" description="Basic and acidic residues" evidence="3">
    <location>
        <begin position="199"/>
        <end position="208"/>
    </location>
</feature>
<accession>H0ZPG7</accession>
<proteinExistence type="inferred from homology"/>
<dbReference type="PANTHER" id="PTHR20929:SF11">
    <property type="entry name" value="DYNEIN AXONEMAL INTERMEDIATE CHAIN 7"/>
    <property type="match status" value="1"/>
</dbReference>
<dbReference type="Ensembl" id="ENSTGUT00000012638.2">
    <property type="protein sequence ID" value="ENSTGUP00000012499.2"/>
    <property type="gene ID" value="ENSTGUG00000012243.2"/>
</dbReference>
<dbReference type="PANTHER" id="PTHR20929">
    <property type="entry name" value="LUNG ADENOMA SUSCEPTIBILITY 1-RELATED"/>
    <property type="match status" value="1"/>
</dbReference>
<dbReference type="Proteomes" id="UP000007754">
    <property type="component" value="Chromosome 1A"/>
</dbReference>
<protein>
    <recommendedName>
        <fullName evidence="2">Dynein axonemal intermediate chain 7</fullName>
    </recommendedName>
</protein>
<dbReference type="GeneTree" id="ENSGT00390000004708"/>
<dbReference type="GO" id="GO:0005930">
    <property type="term" value="C:axoneme"/>
    <property type="evidence" value="ECO:0007669"/>
    <property type="project" value="TreeGrafter"/>
</dbReference>
<evidence type="ECO:0000313" key="5">
    <source>
        <dbReference type="Ensembl" id="ENSTGUP00000012499.2"/>
    </source>
</evidence>
<dbReference type="GO" id="GO:0048487">
    <property type="term" value="F:beta-tubulin binding"/>
    <property type="evidence" value="ECO:0007669"/>
    <property type="project" value="TreeGrafter"/>
</dbReference>
<evidence type="ECO:0000256" key="3">
    <source>
        <dbReference type="SAM" id="MobiDB-lite"/>
    </source>
</evidence>
<dbReference type="InterPro" id="IPR031826">
    <property type="entry name" value="IC97/Casc1_N"/>
</dbReference>
<dbReference type="Pfam" id="PF15927">
    <property type="entry name" value="Casc1_N"/>
    <property type="match status" value="1"/>
</dbReference>
<reference evidence="5" key="2">
    <citation type="submission" date="2025-08" db="UniProtKB">
        <authorList>
            <consortium name="Ensembl"/>
        </authorList>
    </citation>
    <scope>IDENTIFICATION</scope>
</reference>
<feature type="region of interest" description="Disordered" evidence="3">
    <location>
        <begin position="493"/>
        <end position="560"/>
    </location>
</feature>
<dbReference type="AlphaFoldDB" id="H0ZPG7"/>
<gene>
    <name evidence="5" type="primary">DNAI7</name>
</gene>
<reference evidence="5" key="3">
    <citation type="submission" date="2025-09" db="UniProtKB">
        <authorList>
            <consortium name="Ensembl"/>
        </authorList>
    </citation>
    <scope>IDENTIFICATION</scope>
</reference>
<dbReference type="GO" id="GO:0008017">
    <property type="term" value="F:microtubule binding"/>
    <property type="evidence" value="ECO:0007669"/>
    <property type="project" value="TreeGrafter"/>
</dbReference>
<dbReference type="OMA" id="FTRCEKT"/>
<evidence type="ECO:0000259" key="4">
    <source>
        <dbReference type="Pfam" id="PF15927"/>
    </source>
</evidence>
<feature type="region of interest" description="Disordered" evidence="3">
    <location>
        <begin position="164"/>
        <end position="235"/>
    </location>
</feature>
<feature type="domain" description="IC97/Casc1 N-terminal" evidence="4">
    <location>
        <begin position="235"/>
        <end position="434"/>
    </location>
</feature>
<reference evidence="5 6" key="1">
    <citation type="journal article" date="2010" name="Nature">
        <title>The genome of a songbird.</title>
        <authorList>
            <person name="Warren W.C."/>
            <person name="Clayton D.F."/>
            <person name="Ellegren H."/>
            <person name="Arnold A.P."/>
            <person name="Hillier L.W."/>
            <person name="Kunstner A."/>
            <person name="Searle S."/>
            <person name="White S."/>
            <person name="Vilella A.J."/>
            <person name="Fairley S."/>
            <person name="Heger A."/>
            <person name="Kong L."/>
            <person name="Ponting C.P."/>
            <person name="Jarvis E.D."/>
            <person name="Mello C.V."/>
            <person name="Minx P."/>
            <person name="Lovell P."/>
            <person name="Velho T.A."/>
            <person name="Ferris M."/>
            <person name="Balakrishnan C.N."/>
            <person name="Sinha S."/>
            <person name="Blatti C."/>
            <person name="London S.E."/>
            <person name="Li Y."/>
            <person name="Lin Y.C."/>
            <person name="George J."/>
            <person name="Sweedler J."/>
            <person name="Southey B."/>
            <person name="Gunaratne P."/>
            <person name="Watson M."/>
            <person name="Nam K."/>
            <person name="Backstrom N."/>
            <person name="Smeds L."/>
            <person name="Nabholz B."/>
            <person name="Itoh Y."/>
            <person name="Whitney O."/>
            <person name="Pfenning A.R."/>
            <person name="Howard J."/>
            <person name="Volker M."/>
            <person name="Skinner B.M."/>
            <person name="Griffin D.K."/>
            <person name="Ye L."/>
            <person name="McLaren W.M."/>
            <person name="Flicek P."/>
            <person name="Quesada V."/>
            <person name="Velasco G."/>
            <person name="Lopez-Otin C."/>
            <person name="Puente X.S."/>
            <person name="Olender T."/>
            <person name="Lancet D."/>
            <person name="Smit A.F."/>
            <person name="Hubley R."/>
            <person name="Konkel M.K."/>
            <person name="Walker J.A."/>
            <person name="Batzer M.A."/>
            <person name="Gu W."/>
            <person name="Pollock D.D."/>
            <person name="Chen L."/>
            <person name="Cheng Z."/>
            <person name="Eichler E.E."/>
            <person name="Stapley J."/>
            <person name="Slate J."/>
            <person name="Ekblom R."/>
            <person name="Birkhead T."/>
            <person name="Burke T."/>
            <person name="Burt D."/>
            <person name="Scharff C."/>
            <person name="Adam I."/>
            <person name="Richard H."/>
            <person name="Sultan M."/>
            <person name="Soldatov A."/>
            <person name="Lehrach H."/>
            <person name="Edwards S.V."/>
            <person name="Yang S.P."/>
            <person name="Li X."/>
            <person name="Graves T."/>
            <person name="Fulton L."/>
            <person name="Nelson J."/>
            <person name="Chinwalla A."/>
            <person name="Hou S."/>
            <person name="Mardis E.R."/>
            <person name="Wilson R.K."/>
        </authorList>
    </citation>
    <scope>NUCLEOTIDE SEQUENCE [LARGE SCALE GENOMIC DNA]</scope>
</reference>
<organism evidence="5 6">
    <name type="scientific">Taeniopygia guttata</name>
    <name type="common">Zebra finch</name>
    <name type="synonym">Poephila guttata</name>
    <dbReference type="NCBI Taxonomy" id="59729"/>
    <lineage>
        <taxon>Eukaryota</taxon>
        <taxon>Metazoa</taxon>
        <taxon>Chordata</taxon>
        <taxon>Craniata</taxon>
        <taxon>Vertebrata</taxon>
        <taxon>Euteleostomi</taxon>
        <taxon>Archelosauria</taxon>
        <taxon>Archosauria</taxon>
        <taxon>Dinosauria</taxon>
        <taxon>Saurischia</taxon>
        <taxon>Theropoda</taxon>
        <taxon>Coelurosauria</taxon>
        <taxon>Aves</taxon>
        <taxon>Neognathae</taxon>
        <taxon>Neoaves</taxon>
        <taxon>Telluraves</taxon>
        <taxon>Australaves</taxon>
        <taxon>Passeriformes</taxon>
        <taxon>Passeroidea</taxon>
        <taxon>Estrildidae</taxon>
        <taxon>Estrildinae</taxon>
        <taxon>Taeniopygia</taxon>
    </lineage>
</organism>